<dbReference type="InterPro" id="IPR013766">
    <property type="entry name" value="Thioredoxin_domain"/>
</dbReference>
<dbReference type="PROSITE" id="PS00194">
    <property type="entry name" value="THIOREDOXIN_1"/>
    <property type="match status" value="4"/>
</dbReference>
<dbReference type="AlphaFoldDB" id="A0AAD9VF11"/>
<sequence length="1098" mass="126227">MAAPIKRRKEKYLNASLKLKQNRKRPYKRCDKPLMLLIHKTWCGACKALKPTFSKSEDIAELSKDFVMVNVEDEEEPKDEKYRPDGRYIPRILFLSPGGKVMDEFYNKKGKHKDTKYYYGKSSEIIESMKAVLESKGNKETEKDEEEPEIIENNVLARGFGDRIKWVAYDEGLKEIKNSDKLMFLLIHKSWCGSCKALKPKLAKSMEFAKLSRHFVMVNTEDEEEPKGSQFVVDGEYIPRVLFLSPEGKVMDEIWNEGTKHPHVKYYYSTPQELMAAMTRALKMKEGGFQEKPEDKKEDKKTEATGKDPWWKPKDTDENLSRGFGDNIKWVSYENGLKEIKNSNKKMLLIIHKSWCSSCKALKPKLAKQQEFAELSKKFVMVNTGDNDESKGEQFDVDGKYVPRIFFLDSNGNVEKDIWNEGTKHKHVKYYYQDGEECKQLKNYNLEEISRPHTATNHCSTKNDLKANNCSHKFPSLSLLVVAAMKRALKIGDKPKPAPDNGWGKDIKWYSVEEGFEKAKERWIIHLNKLEHGGIGSSSDDPSMYKYGQTDKSSVQTTYRVVSLDRGTTVDNSPVPSKTPVMLIVHKSWCGACKSLKKKVAKSSEIAELSKQFIMINIEDDSGKSAEKFDVDGAYAPRMFFIDPFTSQIMKEFHNKDPAFKDYKYAYGEPKDLAAMMKKVLDKGVDESVSPDRGFGDHFKWMKLDHALKEAEKSGKPILMVLHKSWCQISQDLKTKFAESKEIADLSKNFVMVNLEDDEIPKDGRYDVDGSYVPRIVFLDSKGNLKKDIDNEDTDLDKTKFFYKTPEEIVKSMKKLLPEPASLDRGFGKHINWTTMGQGLKEAKKSEKPVMLIIHKSWCGACKALKPVIAESKQIANFSKEFVMINVEDDEEPKDEQFNVDGKYFPRIFFLNHKGVVQKDLHNTDLENIKFKFFYNDDEELIHTMKTALKKLAKLPPTLDRGLGKEINWVKLEDSYAEAKKSWKPILLLIHKSWCSACQAFKPKFAASEKIKELSKDLVMVNVEDEFDLHAKTFDIDGAYIPRIIFMDPLGNVMEKVSNAGTVYKDSKYYYWEATAVVRSMQKALDKVKAMSRPKEEL</sequence>
<dbReference type="InterPro" id="IPR017937">
    <property type="entry name" value="Thioredoxin_CS"/>
</dbReference>
<keyword evidence="5" id="KW-1185">Reference proteome</keyword>
<name>A0AAD9VF11_ACRCE</name>
<comment type="caution">
    <text evidence="4">The sequence shown here is derived from an EMBL/GenBank/DDBJ whole genome shotgun (WGS) entry which is preliminary data.</text>
</comment>
<feature type="region of interest" description="Disordered" evidence="2">
    <location>
        <begin position="287"/>
        <end position="316"/>
    </location>
</feature>
<dbReference type="SUPFAM" id="SSF52833">
    <property type="entry name" value="Thioredoxin-like"/>
    <property type="match status" value="7"/>
</dbReference>
<proteinExistence type="predicted"/>
<reference evidence="4" key="2">
    <citation type="journal article" date="2023" name="Science">
        <title>Genomic signatures of disease resistance in endangered staghorn corals.</title>
        <authorList>
            <person name="Vollmer S.V."/>
            <person name="Selwyn J.D."/>
            <person name="Despard B.A."/>
            <person name="Roesel C.L."/>
        </authorList>
    </citation>
    <scope>NUCLEOTIDE SEQUENCE</scope>
    <source>
        <strain evidence="4">K2</strain>
    </source>
</reference>
<organism evidence="4 5">
    <name type="scientific">Acropora cervicornis</name>
    <name type="common">Staghorn coral</name>
    <dbReference type="NCBI Taxonomy" id="6130"/>
    <lineage>
        <taxon>Eukaryota</taxon>
        <taxon>Metazoa</taxon>
        <taxon>Cnidaria</taxon>
        <taxon>Anthozoa</taxon>
        <taxon>Hexacorallia</taxon>
        <taxon>Scleractinia</taxon>
        <taxon>Astrocoeniina</taxon>
        <taxon>Acroporidae</taxon>
        <taxon>Acropora</taxon>
    </lineage>
</organism>
<dbReference type="Proteomes" id="UP001249851">
    <property type="component" value="Unassembled WGS sequence"/>
</dbReference>
<dbReference type="PANTHER" id="PTHR15337:SF11">
    <property type="entry name" value="THIOREDOXIN DOMAIN-CONTAINING PROTEIN"/>
    <property type="match status" value="1"/>
</dbReference>
<evidence type="ECO:0000313" key="5">
    <source>
        <dbReference type="Proteomes" id="UP001249851"/>
    </source>
</evidence>
<evidence type="ECO:0000256" key="1">
    <source>
        <dbReference type="ARBA" id="ARBA00022729"/>
    </source>
</evidence>
<evidence type="ECO:0000259" key="3">
    <source>
        <dbReference type="PROSITE" id="PS51352"/>
    </source>
</evidence>
<dbReference type="InterPro" id="IPR036249">
    <property type="entry name" value="Thioredoxin-like_sf"/>
</dbReference>
<feature type="domain" description="Thioredoxin" evidence="3">
    <location>
        <begin position="811"/>
        <end position="954"/>
    </location>
</feature>
<dbReference type="EMBL" id="JARQWQ010000004">
    <property type="protein sequence ID" value="KAK2572178.1"/>
    <property type="molecule type" value="Genomic_DNA"/>
</dbReference>
<dbReference type="PANTHER" id="PTHR15337">
    <property type="entry name" value="ANTERIOR GRADIENT PROTEIN-RELATED"/>
    <property type="match status" value="1"/>
</dbReference>
<accession>A0AAD9VF11</accession>
<dbReference type="GO" id="GO:0005783">
    <property type="term" value="C:endoplasmic reticulum"/>
    <property type="evidence" value="ECO:0007669"/>
    <property type="project" value="TreeGrafter"/>
</dbReference>
<reference evidence="4" key="1">
    <citation type="journal article" date="2023" name="G3 (Bethesda)">
        <title>Whole genome assembly and annotation of the endangered Caribbean coral Acropora cervicornis.</title>
        <authorList>
            <person name="Selwyn J.D."/>
            <person name="Vollmer S.V."/>
        </authorList>
    </citation>
    <scope>NUCLEOTIDE SEQUENCE</scope>
    <source>
        <strain evidence="4">K2</strain>
    </source>
</reference>
<dbReference type="PROSITE" id="PS51352">
    <property type="entry name" value="THIOREDOXIN_2"/>
    <property type="match status" value="1"/>
</dbReference>
<dbReference type="Pfam" id="PF13899">
    <property type="entry name" value="Thioredoxin_7"/>
    <property type="match status" value="7"/>
</dbReference>
<dbReference type="InterPro" id="IPR051099">
    <property type="entry name" value="AGR/TXD"/>
</dbReference>
<keyword evidence="1" id="KW-0732">Signal</keyword>
<protein>
    <submittedName>
        <fullName evidence="4">Thioredoxin domain-containing protein 12</fullName>
    </submittedName>
</protein>
<evidence type="ECO:0000256" key="2">
    <source>
        <dbReference type="SAM" id="MobiDB-lite"/>
    </source>
</evidence>
<dbReference type="Gene3D" id="3.40.30.10">
    <property type="entry name" value="Glutaredoxin"/>
    <property type="match status" value="7"/>
</dbReference>
<gene>
    <name evidence="4" type="ORF">P5673_002388</name>
</gene>
<evidence type="ECO:0000313" key="4">
    <source>
        <dbReference type="EMBL" id="KAK2572178.1"/>
    </source>
</evidence>